<evidence type="ECO:0000256" key="1">
    <source>
        <dbReference type="SAM" id="MobiDB-lite"/>
    </source>
</evidence>
<dbReference type="RefSeq" id="WP_076168610.1">
    <property type="nucleotide sequence ID" value="NZ_JBEZVB010000013.1"/>
</dbReference>
<comment type="caution">
    <text evidence="2">The sequence shown here is derived from an EMBL/GenBank/DDBJ whole genome shotgun (WGS) entry which is preliminary data.</text>
</comment>
<dbReference type="SUPFAM" id="SSF46785">
    <property type="entry name" value="Winged helix' DNA-binding domain"/>
    <property type="match status" value="1"/>
</dbReference>
<evidence type="ECO:0008006" key="4">
    <source>
        <dbReference type="Google" id="ProtNLM"/>
    </source>
</evidence>
<protein>
    <recommendedName>
        <fullName evidence="4">AAA family ATPase</fullName>
    </recommendedName>
</protein>
<name>A0A1R0KE81_9PSEU</name>
<evidence type="ECO:0000313" key="3">
    <source>
        <dbReference type="Proteomes" id="UP000187486"/>
    </source>
</evidence>
<dbReference type="Gene3D" id="3.40.50.300">
    <property type="entry name" value="P-loop containing nucleotide triphosphate hydrolases"/>
    <property type="match status" value="1"/>
</dbReference>
<dbReference type="InterPro" id="IPR036388">
    <property type="entry name" value="WH-like_DNA-bd_sf"/>
</dbReference>
<dbReference type="Proteomes" id="UP000187486">
    <property type="component" value="Unassembled WGS sequence"/>
</dbReference>
<feature type="compositionally biased region" description="Basic and acidic residues" evidence="1">
    <location>
        <begin position="22"/>
        <end position="41"/>
    </location>
</feature>
<organism evidence="2 3">
    <name type="scientific">Amycolatopsis coloradensis</name>
    <dbReference type="NCBI Taxonomy" id="76021"/>
    <lineage>
        <taxon>Bacteria</taxon>
        <taxon>Bacillati</taxon>
        <taxon>Actinomycetota</taxon>
        <taxon>Actinomycetes</taxon>
        <taxon>Pseudonocardiales</taxon>
        <taxon>Pseudonocardiaceae</taxon>
        <taxon>Amycolatopsis</taxon>
    </lineage>
</organism>
<feature type="region of interest" description="Disordered" evidence="1">
    <location>
        <begin position="1"/>
        <end position="41"/>
    </location>
</feature>
<sequence>MIPELSSQGRALLQSGQTTSTEDPHPDALHIDEPPSDDRESAVDARCAQLRAELLTARQLRSIQPSEPLVEGYLYRNTLAWLHGKPGTLKSFTAVDIACCVDTGTGWHGHPVKRGTVLYLIAEGAAGLSTRVDAWELAHGTAVENAVFLPVPVQMLHSLDVEAFIRLLAELRPVLVIIDTQSKVTLGGDENSTKDMARFVDALDRLRRASGASILVVHHEPRAGENMRGSTALEGGADTILRITRDGNVVEISNTKQKDAPEQPPLVLAAEPVGGSLILSQSAVGIAALTRSSEHALLTVLRDSFGTRGATKTELRDASDLPKTTYYRAVNELVGKGLVVERKEGRSTIYTLSVHNRQTEIPTSPTDSHE</sequence>
<keyword evidence="3" id="KW-1185">Reference proteome</keyword>
<dbReference type="AlphaFoldDB" id="A0A1R0KE81"/>
<gene>
    <name evidence="2" type="ORF">BS329_39925</name>
</gene>
<dbReference type="SUPFAM" id="SSF52540">
    <property type="entry name" value="P-loop containing nucleoside triphosphate hydrolases"/>
    <property type="match status" value="1"/>
</dbReference>
<dbReference type="Gene3D" id="1.10.10.10">
    <property type="entry name" value="Winged helix-like DNA-binding domain superfamily/Winged helix DNA-binding domain"/>
    <property type="match status" value="1"/>
</dbReference>
<dbReference type="Pfam" id="PF13481">
    <property type="entry name" value="AAA_25"/>
    <property type="match status" value="1"/>
</dbReference>
<accession>A0A1R0KE81</accession>
<proteinExistence type="predicted"/>
<dbReference type="InterPro" id="IPR027417">
    <property type="entry name" value="P-loop_NTPase"/>
</dbReference>
<feature type="compositionally biased region" description="Polar residues" evidence="1">
    <location>
        <begin position="1"/>
        <end position="21"/>
    </location>
</feature>
<dbReference type="OrthoDB" id="3171622at2"/>
<reference evidence="2 3" key="1">
    <citation type="submission" date="2016-01" db="EMBL/GenBank/DDBJ databases">
        <title>Amycolatopsis coloradensis genome sequencing and assembly.</title>
        <authorList>
            <person name="Mayilraj S."/>
        </authorList>
    </citation>
    <scope>NUCLEOTIDE SEQUENCE [LARGE SCALE GENOMIC DNA]</scope>
    <source>
        <strain evidence="2 3">DSM 44225</strain>
    </source>
</reference>
<dbReference type="EMBL" id="MQUQ01000037">
    <property type="protein sequence ID" value="OLZ43259.1"/>
    <property type="molecule type" value="Genomic_DNA"/>
</dbReference>
<evidence type="ECO:0000313" key="2">
    <source>
        <dbReference type="EMBL" id="OLZ43259.1"/>
    </source>
</evidence>
<dbReference type="STRING" id="76021.BS329_39925"/>
<dbReference type="InterPro" id="IPR036390">
    <property type="entry name" value="WH_DNA-bd_sf"/>
</dbReference>